<dbReference type="GO" id="GO:0002181">
    <property type="term" value="P:cytoplasmic translation"/>
    <property type="evidence" value="ECO:0007669"/>
    <property type="project" value="TreeGrafter"/>
</dbReference>
<keyword evidence="6" id="KW-0175">Coiled coil</keyword>
<dbReference type="Gene3D" id="2.60.120.650">
    <property type="entry name" value="Cupin"/>
    <property type="match status" value="1"/>
</dbReference>
<dbReference type="InterPro" id="IPR003347">
    <property type="entry name" value="JmjC_dom"/>
</dbReference>
<evidence type="ECO:0000256" key="1">
    <source>
        <dbReference type="ARBA" id="ARBA00007817"/>
    </source>
</evidence>
<accession>A0A1Q9EAD3</accession>
<comment type="caution">
    <text evidence="9">The sequence shown here is derived from an EMBL/GenBank/DDBJ whole genome shotgun (WGS) entry which is preliminary data.</text>
</comment>
<dbReference type="Pfam" id="PF01776">
    <property type="entry name" value="Ribosomal_L22e"/>
    <property type="match status" value="1"/>
</dbReference>
<keyword evidence="10" id="KW-1185">Reference proteome</keyword>
<evidence type="ECO:0000259" key="8">
    <source>
        <dbReference type="PROSITE" id="PS51184"/>
    </source>
</evidence>
<reference evidence="9 10" key="1">
    <citation type="submission" date="2016-02" db="EMBL/GenBank/DDBJ databases">
        <title>Genome analysis of coral dinoflagellate symbionts highlights evolutionary adaptations to a symbiotic lifestyle.</title>
        <authorList>
            <person name="Aranda M."/>
            <person name="Li Y."/>
            <person name="Liew Y.J."/>
            <person name="Baumgarten S."/>
            <person name="Simakov O."/>
            <person name="Wilson M."/>
            <person name="Piel J."/>
            <person name="Ashoor H."/>
            <person name="Bougouffa S."/>
            <person name="Bajic V.B."/>
            <person name="Ryu T."/>
            <person name="Ravasi T."/>
            <person name="Bayer T."/>
            <person name="Micklem G."/>
            <person name="Kim H."/>
            <person name="Bhak J."/>
            <person name="Lajeunesse T.C."/>
            <person name="Voolstra C.R."/>
        </authorList>
    </citation>
    <scope>NUCLEOTIDE SEQUENCE [LARGE SCALE GENOMIC DNA]</scope>
    <source>
        <strain evidence="9 10">CCMP2467</strain>
    </source>
</reference>
<feature type="region of interest" description="Disordered" evidence="7">
    <location>
        <begin position="545"/>
        <end position="564"/>
    </location>
</feature>
<sequence length="1532" mass="169575">MVATGLPPGRSQRFRDAAYLEGPRALQLRRKKGSAPAKKAAELSELALGLVPLAEVRSKALPTKTFKFTVDCQQPAEDTIIEPKDDFEKFLTNKIKVDGKTGNLGEKVSIRREKAKVHVTAEGGAMPLHRKYLGKKYLKAQQLRDFLRIVAPSRTSYEMRYFNINDEKNEETLKFTVDCQQPAEDTIIEPKDFEKFLANKIKVDGKTGNLGEKVSIHREKAKVHVTAESQQLRDFLRIVAPSKTSYEMRLRLSYFNINDDKGEEERHRALSTTCDRPSTVRHGDMCFERQLGLPAGQDEHPMHACCQQSSGFSRQRGQAKLSFGGVVPLVEALQLGQQVGDVDLIHVRHAGKQMLGRLRSSFQLFFMDQEPQVYDTDADHDLDDDDPVAEEEMAEKEEVLNDTLGKAKQEEPTLANEIGVVDVLKQLGQNMFSALSGGSSSGRVDTEMDAAKAQLVEIGAKASAAAQLVGQRGEVNDKLRAISEEAQQLEDQMAYTTVGSPFRYRVRLIKLAGEAERAGQLMEARIQKLKEALRMLKNAGGEFVDDNLEREGEGEEGEQLDESTPLLAEVQSDAVEVGVHEHERIIPTRAMAGKSRATGQSNMHNLAKPRDLSHKRKKQRMFGQPGQMPLMLGMDPQMQMGHQMDPQMGPQMGAPGKLACRWLDMSMDIGMGCALSISACRRMEEAEEAAMSGVTASKEDEEATAKEMEDTMEDTTWSIDVLPIPQPSDVEPQEPAPDGVPPLPVAETSSDPTAKCALQGQPFTWCRVGSEEEPTCAKLDVAEDPTGRDHALGVKGRQRGAVGLLSFGSNGVMLEVRMEVMKHSSHRFVVPEVFLQHRLKKRKATKVERFPEGLLQKPSIRLLTSHSSFEYECAGHDQPGHTLPGSFYDQFGGLGGGQGQFGGAGYDQVGYDTQGVTGYDPYTGMGLGLGTHMVTSHLGCECAPRPDVLDRYMDDPLFHNLDTVVETASMETGEIDIEKIPFKAGSNVAGPGSRVSVTWSTANSVELCPVAGCMPRSAHKPWLNGSSVEHPKRFSGVSGKSWDFCAPAGALHHERTGNAQYGYDQQYGAYGQQAMHYQCDLLGGSFASTAKIKSASLPVLPQLAVAAACRCFGARCVAMRCLLLAVLSLQEGTASHRLLPKLCPECLAEPLETDYFGGVPGGEPPRLRAPTPASFDAAARSGKVLILENASSGGALEGWTCERLAEEFPEAKMRREYDWVKNPKDRNTQEMGKVAWASSLEMGEDAQERLQQDPDAPPFAPFYWGVREHRNGDLGSKKVVKRIRQLIRDSVPSFMDQKNAESLFEHAEFWLGAKGTGARAHMDSHCISTLSVVLHGERRWRIGPVPRLPKGAGRSPDDEVVFDDGVAYKLGWKPMFEFTVKEGEAVLFPPGWIHETLNTADDCTVALTTQFVFPTPVRYYRSFYNRLRRIGDLNSCWRDMMSWAGAKVPKGDARALAEKVYGEIEQKRKVLEPKELDFFDLDEDQSVSKEEYVQTFTAWAATEKAIRKEKRKHLPICEMSWDDKVLQNTDEL</sequence>
<dbReference type="PANTHER" id="PTHR10064:SF0">
    <property type="entry name" value="FI24544P1-RELATED"/>
    <property type="match status" value="1"/>
</dbReference>
<dbReference type="SUPFAM" id="SSF51197">
    <property type="entry name" value="Clavaminate synthase-like"/>
    <property type="match status" value="1"/>
</dbReference>
<name>A0A1Q9EAD3_SYMMI</name>
<dbReference type="SMART" id="SM00558">
    <property type="entry name" value="JmjC"/>
    <property type="match status" value="1"/>
</dbReference>
<dbReference type="GO" id="GO:0005840">
    <property type="term" value="C:ribosome"/>
    <property type="evidence" value="ECO:0007669"/>
    <property type="project" value="UniProtKB-KW"/>
</dbReference>
<proteinExistence type="inferred from homology"/>
<comment type="similarity">
    <text evidence="1">Belongs to the eukaryotic ribosomal protein eL22 family.</text>
</comment>
<evidence type="ECO:0000256" key="6">
    <source>
        <dbReference type="SAM" id="Coils"/>
    </source>
</evidence>
<dbReference type="PROSITE" id="PS00018">
    <property type="entry name" value="EF_HAND_1"/>
    <property type="match status" value="1"/>
</dbReference>
<feature type="compositionally biased region" description="Pro residues" evidence="7">
    <location>
        <begin position="734"/>
        <end position="744"/>
    </location>
</feature>
<dbReference type="GO" id="GO:1990904">
    <property type="term" value="C:ribonucleoprotein complex"/>
    <property type="evidence" value="ECO:0007669"/>
    <property type="project" value="UniProtKB-KW"/>
</dbReference>
<evidence type="ECO:0000313" key="9">
    <source>
        <dbReference type="EMBL" id="OLQ04373.1"/>
    </source>
</evidence>
<feature type="compositionally biased region" description="Acidic residues" evidence="7">
    <location>
        <begin position="545"/>
        <end position="561"/>
    </location>
</feature>
<dbReference type="GO" id="GO:0003735">
    <property type="term" value="F:structural constituent of ribosome"/>
    <property type="evidence" value="ECO:0007669"/>
    <property type="project" value="InterPro"/>
</dbReference>
<keyword evidence="3" id="KW-0687">Ribonucleoprotein</keyword>
<feature type="region of interest" description="Disordered" evidence="7">
    <location>
        <begin position="725"/>
        <end position="751"/>
    </location>
</feature>
<dbReference type="OrthoDB" id="408878at2759"/>
<dbReference type="InterPro" id="IPR038526">
    <property type="entry name" value="Ribosomal_eL22_sf"/>
</dbReference>
<dbReference type="GO" id="GO:0003723">
    <property type="term" value="F:RNA binding"/>
    <property type="evidence" value="ECO:0007669"/>
    <property type="project" value="TreeGrafter"/>
</dbReference>
<feature type="domain" description="JmjC" evidence="8">
    <location>
        <begin position="1280"/>
        <end position="1428"/>
    </location>
</feature>
<dbReference type="PANTHER" id="PTHR10064">
    <property type="entry name" value="60S RIBOSOMAL PROTEIN L22"/>
    <property type="match status" value="1"/>
</dbReference>
<evidence type="ECO:0000256" key="4">
    <source>
        <dbReference type="ARBA" id="ARBA00040613"/>
    </source>
</evidence>
<dbReference type="Pfam" id="PF08007">
    <property type="entry name" value="JmjC_2"/>
    <property type="match status" value="1"/>
</dbReference>
<feature type="region of interest" description="Disordered" evidence="7">
    <location>
        <begin position="691"/>
        <end position="712"/>
    </location>
</feature>
<dbReference type="PROSITE" id="PS51184">
    <property type="entry name" value="JMJC"/>
    <property type="match status" value="1"/>
</dbReference>
<evidence type="ECO:0000256" key="2">
    <source>
        <dbReference type="ARBA" id="ARBA00022980"/>
    </source>
</evidence>
<dbReference type="Proteomes" id="UP000186817">
    <property type="component" value="Unassembled WGS sequence"/>
</dbReference>
<evidence type="ECO:0000256" key="5">
    <source>
        <dbReference type="ARBA" id="ARBA00041214"/>
    </source>
</evidence>
<keyword evidence="2 9" id="KW-0689">Ribosomal protein</keyword>
<organism evidence="9 10">
    <name type="scientific">Symbiodinium microadriaticum</name>
    <name type="common">Dinoflagellate</name>
    <name type="synonym">Zooxanthella microadriatica</name>
    <dbReference type="NCBI Taxonomy" id="2951"/>
    <lineage>
        <taxon>Eukaryota</taxon>
        <taxon>Sar</taxon>
        <taxon>Alveolata</taxon>
        <taxon>Dinophyceae</taxon>
        <taxon>Suessiales</taxon>
        <taxon>Symbiodiniaceae</taxon>
        <taxon>Symbiodinium</taxon>
    </lineage>
</organism>
<evidence type="ECO:0000313" key="10">
    <source>
        <dbReference type="Proteomes" id="UP000186817"/>
    </source>
</evidence>
<dbReference type="Gene3D" id="3.30.1360.210">
    <property type="match status" value="2"/>
</dbReference>
<dbReference type="InterPro" id="IPR018247">
    <property type="entry name" value="EF_Hand_1_Ca_BS"/>
</dbReference>
<dbReference type="EMBL" id="LSRX01000213">
    <property type="protein sequence ID" value="OLQ04373.1"/>
    <property type="molecule type" value="Genomic_DNA"/>
</dbReference>
<dbReference type="InterPro" id="IPR002671">
    <property type="entry name" value="Ribosomal_eL22"/>
</dbReference>
<feature type="coiled-coil region" evidence="6">
    <location>
        <begin position="472"/>
        <end position="539"/>
    </location>
</feature>
<evidence type="ECO:0000256" key="3">
    <source>
        <dbReference type="ARBA" id="ARBA00023274"/>
    </source>
</evidence>
<evidence type="ECO:0000256" key="7">
    <source>
        <dbReference type="SAM" id="MobiDB-lite"/>
    </source>
</evidence>
<protein>
    <recommendedName>
        <fullName evidence="4">Large ribosomal subunit protein eL22</fullName>
    </recommendedName>
    <alternativeName>
        <fullName evidence="5">60S ribosomal protein L22</fullName>
    </alternativeName>
</protein>
<gene>
    <name evidence="9" type="primary">rpl22</name>
    <name evidence="9" type="ORF">AK812_SmicGene12600</name>
</gene>